<proteinExistence type="predicted"/>
<dbReference type="WBParaSite" id="SMUV_0000786301-mRNA-1">
    <property type="protein sequence ID" value="SMUV_0000786301-mRNA-1"/>
    <property type="gene ID" value="SMUV_0000786301"/>
</dbReference>
<evidence type="ECO:0000313" key="2">
    <source>
        <dbReference type="WBParaSite" id="SMUV_0000786301-mRNA-1"/>
    </source>
</evidence>
<evidence type="ECO:0000313" key="1">
    <source>
        <dbReference type="Proteomes" id="UP000046393"/>
    </source>
</evidence>
<name>A0A0N5AST2_9BILA</name>
<reference evidence="2" key="1">
    <citation type="submission" date="2017-02" db="UniProtKB">
        <authorList>
            <consortium name="WormBaseParasite"/>
        </authorList>
    </citation>
    <scope>IDENTIFICATION</scope>
</reference>
<dbReference type="Proteomes" id="UP000046393">
    <property type="component" value="Unplaced"/>
</dbReference>
<organism evidence="1 2">
    <name type="scientific">Syphacia muris</name>
    <dbReference type="NCBI Taxonomy" id="451379"/>
    <lineage>
        <taxon>Eukaryota</taxon>
        <taxon>Metazoa</taxon>
        <taxon>Ecdysozoa</taxon>
        <taxon>Nematoda</taxon>
        <taxon>Chromadorea</taxon>
        <taxon>Rhabditida</taxon>
        <taxon>Spirurina</taxon>
        <taxon>Oxyuridomorpha</taxon>
        <taxon>Oxyuroidea</taxon>
        <taxon>Oxyuridae</taxon>
        <taxon>Syphacia</taxon>
    </lineage>
</organism>
<dbReference type="AlphaFoldDB" id="A0A0N5AST2"/>
<sequence length="286" mass="33284">MFISVPQTSNSTYYECIPPEIIVHLDQYLNFADSRRFQVSDDCNDCFIQCTYNNLPKKWFSESELYLVTKICSRIIQVVIIVKEMGFFESHLNDKRPKFFCDTSLYHKQGYIGNFFSRVSRELMTNLKTISLHVDIMRESFAQLWFLCPQEDLRYCIDNLCNSKFEISIQISFCSATVQSDDYAIRKLLISGMKHVLKEMASKDAKTDFAIDLNEEYVDMTVEKGNLEYSFAFFYYNPDICKTTKKDDAENEIIHKNLKPAPSILNPTAVEVLNNSAELSQLYVFV</sequence>
<protein>
    <submittedName>
        <fullName evidence="2">F-box domain-containing protein</fullName>
    </submittedName>
</protein>
<accession>A0A0N5AST2</accession>
<keyword evidence="1" id="KW-1185">Reference proteome</keyword>